<evidence type="ECO:0000259" key="2">
    <source>
        <dbReference type="PROSITE" id="PS50097"/>
    </source>
</evidence>
<dbReference type="PANTHER" id="PTHR47843">
    <property type="entry name" value="BTB DOMAIN-CONTAINING PROTEIN-RELATED"/>
    <property type="match status" value="1"/>
</dbReference>
<dbReference type="OrthoDB" id="6359816at2759"/>
<dbReference type="CDD" id="cd18186">
    <property type="entry name" value="BTB_POZ_ZBTB_KLHL-like"/>
    <property type="match status" value="1"/>
</dbReference>
<evidence type="ECO:0000313" key="3">
    <source>
        <dbReference type="EMBL" id="PMD37463.1"/>
    </source>
</evidence>
<dbReference type="AlphaFoldDB" id="A0A2J6RG35"/>
<feature type="region of interest" description="Disordered" evidence="1">
    <location>
        <begin position="118"/>
        <end position="143"/>
    </location>
</feature>
<gene>
    <name evidence="3" type="ORF">L207DRAFT_585799</name>
</gene>
<dbReference type="SUPFAM" id="SSF54695">
    <property type="entry name" value="POZ domain"/>
    <property type="match status" value="1"/>
</dbReference>
<keyword evidence="4" id="KW-1185">Reference proteome</keyword>
<dbReference type="PROSITE" id="PS50097">
    <property type="entry name" value="BTB"/>
    <property type="match status" value="1"/>
</dbReference>
<proteinExistence type="predicted"/>
<dbReference type="EMBL" id="KZ613949">
    <property type="protein sequence ID" value="PMD37463.1"/>
    <property type="molecule type" value="Genomic_DNA"/>
</dbReference>
<dbReference type="PANTHER" id="PTHR47843:SF5">
    <property type="entry name" value="BTB_POZ DOMAIN PROTEIN"/>
    <property type="match status" value="1"/>
</dbReference>
<dbReference type="InterPro" id="IPR011333">
    <property type="entry name" value="SKP1/BTB/POZ_sf"/>
</dbReference>
<evidence type="ECO:0000256" key="1">
    <source>
        <dbReference type="SAM" id="MobiDB-lite"/>
    </source>
</evidence>
<evidence type="ECO:0000313" key="4">
    <source>
        <dbReference type="Proteomes" id="UP000235786"/>
    </source>
</evidence>
<sequence length="393" mass="43307">MSNYCPYRAALSGPSSQLEPAPLLPPRPQQQDNYLLKVFSSLYESGKYSDLVIKCQGQRWKAHRAVVCTQSRPLAAAIDGNFMESATGEIDLQEDDPQIIGSMLEYFYKGDISIDANNGSSDNPIDLETVPPSSSSPSLPQNNQQYTQAGAQFTGLIMGFGHTPVQTSVQNQVQTQVQMVPPYAPVGYWPPSIPPLPTIIYPTPRPGVSNLFDFSNEQPVIDAPQTPATPPANPQNLLTLAAIYIVADKYDVQPLKVLAKTKYESILATAWNTKQFVESLEMIYDGLPEMSEPDMLRDLAIKTAAAHAKELMDRDEFMTLFQERGDFATDVFKASLHQNQAQAGASMPDVGSGIPRCWINNSHAVNAMYAPRTYPGQHPVLRYKCAVCNLFID</sequence>
<dbReference type="Gene3D" id="3.30.710.10">
    <property type="entry name" value="Potassium Channel Kv1.1, Chain A"/>
    <property type="match status" value="1"/>
</dbReference>
<reference evidence="3 4" key="1">
    <citation type="submission" date="2016-04" db="EMBL/GenBank/DDBJ databases">
        <title>A degradative enzymes factory behind the ericoid mycorrhizal symbiosis.</title>
        <authorList>
            <consortium name="DOE Joint Genome Institute"/>
            <person name="Martino E."/>
            <person name="Morin E."/>
            <person name="Grelet G."/>
            <person name="Kuo A."/>
            <person name="Kohler A."/>
            <person name="Daghino S."/>
            <person name="Barry K."/>
            <person name="Choi C."/>
            <person name="Cichocki N."/>
            <person name="Clum A."/>
            <person name="Copeland A."/>
            <person name="Hainaut M."/>
            <person name="Haridas S."/>
            <person name="Labutti K."/>
            <person name="Lindquist E."/>
            <person name="Lipzen A."/>
            <person name="Khouja H.-R."/>
            <person name="Murat C."/>
            <person name="Ohm R."/>
            <person name="Olson A."/>
            <person name="Spatafora J."/>
            <person name="Veneault-Fourrey C."/>
            <person name="Henrissat B."/>
            <person name="Grigoriev I."/>
            <person name="Martin F."/>
            <person name="Perotto S."/>
        </authorList>
    </citation>
    <scope>NUCLEOTIDE SEQUENCE [LARGE SCALE GENOMIC DNA]</scope>
    <source>
        <strain evidence="3 4">F</strain>
    </source>
</reference>
<dbReference type="STRING" id="1149755.A0A2J6RG35"/>
<protein>
    <recommendedName>
        <fullName evidence="2">BTB domain-containing protein</fullName>
    </recommendedName>
</protein>
<dbReference type="Pfam" id="PF00651">
    <property type="entry name" value="BTB"/>
    <property type="match status" value="1"/>
</dbReference>
<feature type="domain" description="BTB" evidence="2">
    <location>
        <begin position="49"/>
        <end position="116"/>
    </location>
</feature>
<name>A0A2J6RG35_HYAVF</name>
<dbReference type="InterPro" id="IPR000210">
    <property type="entry name" value="BTB/POZ_dom"/>
</dbReference>
<organism evidence="3 4">
    <name type="scientific">Hyaloscypha variabilis (strain UAMH 11265 / GT02V1 / F)</name>
    <name type="common">Meliniomyces variabilis</name>
    <dbReference type="NCBI Taxonomy" id="1149755"/>
    <lineage>
        <taxon>Eukaryota</taxon>
        <taxon>Fungi</taxon>
        <taxon>Dikarya</taxon>
        <taxon>Ascomycota</taxon>
        <taxon>Pezizomycotina</taxon>
        <taxon>Leotiomycetes</taxon>
        <taxon>Helotiales</taxon>
        <taxon>Hyaloscyphaceae</taxon>
        <taxon>Hyaloscypha</taxon>
        <taxon>Hyaloscypha variabilis</taxon>
    </lineage>
</organism>
<dbReference type="Proteomes" id="UP000235786">
    <property type="component" value="Unassembled WGS sequence"/>
</dbReference>
<accession>A0A2J6RG35</accession>